<feature type="non-terminal residue" evidence="1">
    <location>
        <position position="251"/>
    </location>
</feature>
<organism evidence="1 2">
    <name type="scientific">Chiloscyllium punctatum</name>
    <name type="common">Brownbanded bambooshark</name>
    <name type="synonym">Hemiscyllium punctatum</name>
    <dbReference type="NCBI Taxonomy" id="137246"/>
    <lineage>
        <taxon>Eukaryota</taxon>
        <taxon>Metazoa</taxon>
        <taxon>Chordata</taxon>
        <taxon>Craniata</taxon>
        <taxon>Vertebrata</taxon>
        <taxon>Chondrichthyes</taxon>
        <taxon>Elasmobranchii</taxon>
        <taxon>Galeomorphii</taxon>
        <taxon>Galeoidea</taxon>
        <taxon>Orectolobiformes</taxon>
        <taxon>Hemiscylliidae</taxon>
        <taxon>Chiloscyllium</taxon>
    </lineage>
</organism>
<keyword evidence="2" id="KW-1185">Reference proteome</keyword>
<gene>
    <name evidence="1" type="ORF">chiPu_0030325</name>
</gene>
<accession>A0A401TUK9</accession>
<proteinExistence type="predicted"/>
<evidence type="ECO:0000313" key="2">
    <source>
        <dbReference type="Proteomes" id="UP000287033"/>
    </source>
</evidence>
<name>A0A401TUK9_CHIPU</name>
<comment type="caution">
    <text evidence="1">The sequence shown here is derived from an EMBL/GenBank/DDBJ whole genome shotgun (WGS) entry which is preliminary data.</text>
</comment>
<reference evidence="1 2" key="1">
    <citation type="journal article" date="2018" name="Nat. Ecol. Evol.">
        <title>Shark genomes provide insights into elasmobranch evolution and the origin of vertebrates.</title>
        <authorList>
            <person name="Hara Y"/>
            <person name="Yamaguchi K"/>
            <person name="Onimaru K"/>
            <person name="Kadota M"/>
            <person name="Koyanagi M"/>
            <person name="Keeley SD"/>
            <person name="Tatsumi K"/>
            <person name="Tanaka K"/>
            <person name="Motone F"/>
            <person name="Kageyama Y"/>
            <person name="Nozu R"/>
            <person name="Adachi N"/>
            <person name="Nishimura O"/>
            <person name="Nakagawa R"/>
            <person name="Tanegashima C"/>
            <person name="Kiyatake I"/>
            <person name="Matsumoto R"/>
            <person name="Murakumo K"/>
            <person name="Nishida K"/>
            <person name="Terakita A"/>
            <person name="Kuratani S"/>
            <person name="Sato K"/>
            <person name="Hyodo S Kuraku.S."/>
        </authorList>
    </citation>
    <scope>NUCLEOTIDE SEQUENCE [LARGE SCALE GENOMIC DNA]</scope>
</reference>
<feature type="non-terminal residue" evidence="1">
    <location>
        <position position="1"/>
    </location>
</feature>
<dbReference type="Proteomes" id="UP000287033">
    <property type="component" value="Unassembled WGS sequence"/>
</dbReference>
<dbReference type="EMBL" id="BEZZ01180209">
    <property type="protein sequence ID" value="GCC46321.1"/>
    <property type="molecule type" value="Genomic_DNA"/>
</dbReference>
<protein>
    <submittedName>
        <fullName evidence="1">Uncharacterized protein</fullName>
    </submittedName>
</protein>
<evidence type="ECO:0000313" key="1">
    <source>
        <dbReference type="EMBL" id="GCC46321.1"/>
    </source>
</evidence>
<dbReference type="AlphaFoldDB" id="A0A401TUK9"/>
<sequence>AERADIRHQGLVALGGHLRIGGDFARRRVLLADRACDIGGDVVDLAHRLADFAHGGDGVAGRGLDQADILADLGGCLRGLSGERLDLVRNDREAAAGIAGAGGFDGGVEREQIGLLGDRLDQAQHAVDALGGGGKALDLGDRPVGARTGVIDRAGRLLDLATDLRDRGGELFGRARHRGDVAQGLFGRACRRNRPAIGVRRDGRDGLRGLPHRRGVVVHRAQHLTDGAAECVDEALDVPAACVAGLGILQD</sequence>